<dbReference type="EMBL" id="CP001999">
    <property type="protein sequence ID" value="ADG94538.1"/>
    <property type="molecule type" value="Genomic_DNA"/>
</dbReference>
<keyword evidence="3 6" id="KW-0378">Hydrolase</keyword>
<dbReference type="STRING" id="572480.Arnit_2890"/>
<dbReference type="PANTHER" id="PTHR47320">
    <property type="entry name" value="BIFUNCTIONAL URIDYLYLTRANSFERASE/URIDYLYL-REMOVING ENZYME"/>
    <property type="match status" value="1"/>
</dbReference>
<evidence type="ECO:0000256" key="6">
    <source>
        <dbReference type="HAMAP-Rule" id="MF_00277"/>
    </source>
</evidence>
<organism evidence="9 10">
    <name type="scientific">Arcobacter nitrofigilis (strain ATCC 33309 / DSM 7299 / CCUG 15893 / LMG 7604 / NCTC 12251 / CI)</name>
    <name type="common">Campylobacter nitrofigilis</name>
    <dbReference type="NCBI Taxonomy" id="572480"/>
    <lineage>
        <taxon>Bacteria</taxon>
        <taxon>Pseudomonadati</taxon>
        <taxon>Campylobacterota</taxon>
        <taxon>Epsilonproteobacteria</taxon>
        <taxon>Campylobacterales</taxon>
        <taxon>Arcobacteraceae</taxon>
        <taxon>Arcobacter</taxon>
    </lineage>
</organism>
<dbReference type="HAMAP" id="MF_00277">
    <property type="entry name" value="PII_uridylyl_transf"/>
    <property type="match status" value="1"/>
</dbReference>
<dbReference type="SUPFAM" id="SSF109604">
    <property type="entry name" value="HD-domain/PDEase-like"/>
    <property type="match status" value="1"/>
</dbReference>
<dbReference type="Proteomes" id="UP000000939">
    <property type="component" value="Chromosome"/>
</dbReference>
<comment type="similarity">
    <text evidence="6">Belongs to the GlnD family.</text>
</comment>
<dbReference type="GO" id="GO:0006808">
    <property type="term" value="P:regulation of nitrogen utilization"/>
    <property type="evidence" value="ECO:0007669"/>
    <property type="project" value="UniProtKB-UniRule"/>
</dbReference>
<keyword evidence="5 6" id="KW-0511">Multifunctional enzyme</keyword>
<protein>
    <recommendedName>
        <fullName evidence="6">Bifunctional uridylyltransferase/uridylyl-removing enzyme</fullName>
        <shortName evidence="6">UTase/UR</shortName>
    </recommendedName>
    <alternativeName>
        <fullName evidence="6">Bifunctional [protein-PII] modification enzyme</fullName>
    </alternativeName>
    <alternativeName>
        <fullName evidence="6">Bifunctional nitrogen sensor protein</fullName>
    </alternativeName>
    <domain>
        <recommendedName>
            <fullName evidence="6">[Protein-PII] uridylyltransferase</fullName>
            <shortName evidence="6">PII uridylyltransferase</shortName>
            <shortName evidence="6">UTase</shortName>
            <ecNumber evidence="6">2.7.7.59</ecNumber>
        </recommendedName>
    </domain>
    <domain>
        <recommendedName>
            <fullName evidence="6">[Protein-PII]-UMP uridylyl-removing enzyme</fullName>
            <shortName evidence="6">UR</shortName>
            <ecNumber evidence="6">3.1.4.-</ecNumber>
        </recommendedName>
    </domain>
</protein>
<dbReference type="GO" id="GO:0008773">
    <property type="term" value="F:[protein-PII] uridylyltransferase activity"/>
    <property type="evidence" value="ECO:0007669"/>
    <property type="project" value="UniProtKB-UniRule"/>
</dbReference>
<dbReference type="EC" id="2.7.7.59" evidence="6"/>
<dbReference type="eggNOG" id="COG2844">
    <property type="taxonomic scope" value="Bacteria"/>
</dbReference>
<comment type="catalytic activity">
    <reaction evidence="6">
        <text>[protein-PII]-uridylyl-L-tyrosine + H2O = [protein-PII]-L-tyrosine + UMP + H(+)</text>
        <dbReference type="Rhea" id="RHEA:48600"/>
        <dbReference type="Rhea" id="RHEA-COMP:12147"/>
        <dbReference type="Rhea" id="RHEA-COMP:12148"/>
        <dbReference type="ChEBI" id="CHEBI:15377"/>
        <dbReference type="ChEBI" id="CHEBI:15378"/>
        <dbReference type="ChEBI" id="CHEBI:46858"/>
        <dbReference type="ChEBI" id="CHEBI:57865"/>
        <dbReference type="ChEBI" id="CHEBI:90602"/>
    </reaction>
</comment>
<evidence type="ECO:0000313" key="10">
    <source>
        <dbReference type="Proteomes" id="UP000000939"/>
    </source>
</evidence>
<dbReference type="PIRSF" id="PIRSF006288">
    <property type="entry name" value="PII_uridyltransf"/>
    <property type="match status" value="1"/>
</dbReference>
<dbReference type="Gene3D" id="1.10.3090.10">
    <property type="entry name" value="cca-adding enzyme, domain 2"/>
    <property type="match status" value="1"/>
</dbReference>
<dbReference type="InterPro" id="IPR013546">
    <property type="entry name" value="PII_UdlTrfase/GS_AdlTrfase"/>
</dbReference>
<dbReference type="PROSITE" id="PS51671">
    <property type="entry name" value="ACT"/>
    <property type="match status" value="1"/>
</dbReference>
<evidence type="ECO:0000256" key="2">
    <source>
        <dbReference type="ARBA" id="ARBA00022695"/>
    </source>
</evidence>
<comment type="caution">
    <text evidence="6">Lacks conserved residue(s) required for the propagation of feature annotation.</text>
</comment>
<comment type="cofactor">
    <cofactor evidence="6">
        <name>Mg(2+)</name>
        <dbReference type="ChEBI" id="CHEBI:18420"/>
    </cofactor>
</comment>
<feature type="domain" description="ACT" evidence="7">
    <location>
        <begin position="779"/>
        <end position="844"/>
    </location>
</feature>
<dbReference type="EC" id="3.1.4.-" evidence="6"/>
<evidence type="ECO:0000256" key="5">
    <source>
        <dbReference type="ARBA" id="ARBA00023268"/>
    </source>
</evidence>
<dbReference type="Pfam" id="PF01966">
    <property type="entry name" value="HD"/>
    <property type="match status" value="1"/>
</dbReference>
<dbReference type="PROSITE" id="PS51831">
    <property type="entry name" value="HD"/>
    <property type="match status" value="1"/>
</dbReference>
<comment type="activity regulation">
    <text evidence="6">Uridylyltransferase (UTase) activity is inhibited by glutamine, while glutamine activates uridylyl-removing (UR) activity.</text>
</comment>
<comment type="catalytic activity">
    <reaction evidence="6">
        <text>[protein-PII]-L-tyrosine + UTP = [protein-PII]-uridylyl-L-tyrosine + diphosphate</text>
        <dbReference type="Rhea" id="RHEA:13673"/>
        <dbReference type="Rhea" id="RHEA-COMP:12147"/>
        <dbReference type="Rhea" id="RHEA-COMP:12148"/>
        <dbReference type="ChEBI" id="CHEBI:33019"/>
        <dbReference type="ChEBI" id="CHEBI:46398"/>
        <dbReference type="ChEBI" id="CHEBI:46858"/>
        <dbReference type="ChEBI" id="CHEBI:90602"/>
        <dbReference type="EC" id="2.7.7.59"/>
    </reaction>
</comment>
<evidence type="ECO:0000256" key="1">
    <source>
        <dbReference type="ARBA" id="ARBA00022679"/>
    </source>
</evidence>
<evidence type="ECO:0000256" key="4">
    <source>
        <dbReference type="ARBA" id="ARBA00022842"/>
    </source>
</evidence>
<comment type="domain">
    <text evidence="6">Has four distinct domains: an N-terminal nucleotidyltransferase (NT) domain responsible for UTase activity, a central HD domain that encodes UR activity, and two C-terminal ACT domains that seem to have a role in glutamine sensing.</text>
</comment>
<name>D5V7B8_ARCNC</name>
<dbReference type="InterPro" id="IPR006674">
    <property type="entry name" value="HD_domain"/>
</dbReference>
<dbReference type="Pfam" id="PF08335">
    <property type="entry name" value="GlnD_UR_UTase"/>
    <property type="match status" value="1"/>
</dbReference>
<evidence type="ECO:0000256" key="3">
    <source>
        <dbReference type="ARBA" id="ARBA00022801"/>
    </source>
</evidence>
<proteinExistence type="inferred from homology"/>
<dbReference type="PANTHER" id="PTHR47320:SF1">
    <property type="entry name" value="BIFUNCTIONAL URIDYLYLTRANSFERASE_URIDYLYL-REMOVING ENZYME"/>
    <property type="match status" value="1"/>
</dbReference>
<feature type="domain" description="HD" evidence="8">
    <location>
        <begin position="458"/>
        <end position="575"/>
    </location>
</feature>
<dbReference type="AlphaFoldDB" id="D5V7B8"/>
<evidence type="ECO:0000259" key="8">
    <source>
        <dbReference type="PROSITE" id="PS51831"/>
    </source>
</evidence>
<reference evidence="9 10" key="1">
    <citation type="journal article" date="2010" name="Stand. Genomic Sci.">
        <title>Complete genome sequence of Arcobacter nitrofigilis type strain (CI).</title>
        <authorList>
            <person name="Pati A."/>
            <person name="Gronow S."/>
            <person name="Lapidus A."/>
            <person name="Copeland A."/>
            <person name="Glavina Del Rio T."/>
            <person name="Nolan M."/>
            <person name="Lucas S."/>
            <person name="Tice H."/>
            <person name="Cheng J.F."/>
            <person name="Han C."/>
            <person name="Chertkov O."/>
            <person name="Bruce D."/>
            <person name="Tapia R."/>
            <person name="Goodwin L."/>
            <person name="Pitluck S."/>
            <person name="Liolios K."/>
            <person name="Ivanova N."/>
            <person name="Mavromatis K."/>
            <person name="Chen A."/>
            <person name="Palaniappan K."/>
            <person name="Land M."/>
            <person name="Hauser L."/>
            <person name="Chang Y.J."/>
            <person name="Jeffries C.D."/>
            <person name="Detter J.C."/>
            <person name="Rohde M."/>
            <person name="Goker M."/>
            <person name="Bristow J."/>
            <person name="Eisen J.A."/>
            <person name="Markowitz V."/>
            <person name="Hugenholtz P."/>
            <person name="Klenk H.P."/>
            <person name="Kyrpides N.C."/>
        </authorList>
    </citation>
    <scope>NUCLEOTIDE SEQUENCE [LARGE SCALE GENOMIC DNA]</scope>
    <source>
        <strain evidence="10">ATCC 33309 / DSM 7299 / CCUG 15893 / LMG 7604 / NCTC 12251 / CI</strain>
    </source>
</reference>
<evidence type="ECO:0000259" key="7">
    <source>
        <dbReference type="PROSITE" id="PS51671"/>
    </source>
</evidence>
<feature type="region of interest" description="Uridylyltransferase" evidence="6">
    <location>
        <begin position="1"/>
        <end position="345"/>
    </location>
</feature>
<dbReference type="RefSeq" id="WP_013136683.1">
    <property type="nucleotide sequence ID" value="NC_014166.1"/>
</dbReference>
<gene>
    <name evidence="6" type="primary">glnD</name>
    <name evidence="9" type="ordered locus">Arnit_2890</name>
</gene>
<dbReference type="SUPFAM" id="SSF81301">
    <property type="entry name" value="Nucleotidyltransferase"/>
    <property type="match status" value="1"/>
</dbReference>
<dbReference type="InterPro" id="IPR002912">
    <property type="entry name" value="ACT_dom"/>
</dbReference>
<accession>D5V7B8</accession>
<keyword evidence="1 6" id="KW-0808">Transferase</keyword>
<keyword evidence="2 6" id="KW-0548">Nucleotidyltransferase</keyword>
<keyword evidence="4 6" id="KW-0460">Magnesium</keyword>
<dbReference type="CDD" id="cd04873">
    <property type="entry name" value="ACT_UUR-ACR-like"/>
    <property type="match status" value="1"/>
</dbReference>
<dbReference type="KEGG" id="ant:Arnit_2890"/>
<dbReference type="GO" id="GO:0009399">
    <property type="term" value="P:nitrogen fixation"/>
    <property type="evidence" value="ECO:0007669"/>
    <property type="project" value="UniProtKB-UniRule"/>
</dbReference>
<sequence>MINEMNLEVEELIEKNASDFQISKVFKKYIQEYVNSIDTSIDTNGGKDFFVQHTKVTDKFLISLYKYILRKNFGSYQPMSTSIPISIIALGSYGREQLCIYSDIDLLLLYEDVKGYNIKDIIQEFITLAWDCGLKLGSRVHELNDVAESVKEDITIKTAIIESRLIYGSKYLWFGYENVLSRIRKTDQLQFILEKKQEHMDRLLKYPLKMEPNIKDGYGGMREANMVFWIANIVFGVTRLRHLMDKEFTEEEYKKYRISLEYIFQVRNHLHNIAKKKLDTVNFDILPELSTKLGFKHTPRKTKETQAMNKIFESLHNIHFFTNILTKKFTRALEFKNQNYDLVRENRFKKNLFIYEGKIYTSYFNKPKTLTAFLKELISLPISVERFDQSYVYYASKTILPQKQTKEHKLLLRRLLFKESLYPIIKLLYNARIFESIFPITKKIINQPQFDGYHELPVDVHSIKTLKHLSDIKDEFVKELYDSFDKTEQSIVKIATFFHDVGKGRITDHHIAGEKLFRNMANGLSFKAEHTQVIAKLIRYHNMMSKVATSEDIYSEKVIRNFSGLVQNKKFLDMLFVLTYGDISAVGKNIYKSSTSTLLKELYHQTLYAFENTTLLTESSRRIAKINSIKKLKQYNDLPPILKKKITYIASNQIFLQLKAADILDLVLKAKEVETYTYKILNDKALTIRIIRKIPLNLGYLLGKLEFLDISVMNIFKLFDDKKCFEIQFTEKVEDGDLLHIEEIINASFDMSKRLNLKQPVILKNEVEVNCNHTSYLASMRINAINQKGLLAYITKIFDDFGVEIESAKLSLNKKRVRDLFLIEKNGNFSVNSEKIVEMICSND</sequence>
<keyword evidence="10" id="KW-1185">Reference proteome</keyword>
<dbReference type="GO" id="GO:0008081">
    <property type="term" value="F:phosphoric diester hydrolase activity"/>
    <property type="evidence" value="ECO:0007669"/>
    <property type="project" value="UniProtKB-UniRule"/>
</dbReference>
<keyword evidence="6" id="KW-0535">Nitrogen fixation</keyword>
<evidence type="ECO:0000313" key="9">
    <source>
        <dbReference type="EMBL" id="ADG94538.1"/>
    </source>
</evidence>
<dbReference type="InterPro" id="IPR043519">
    <property type="entry name" value="NT_sf"/>
</dbReference>
<dbReference type="HOGENOM" id="CLU_012833_1_0_7"/>
<comment type="function">
    <text evidence="6">Modifies, by uridylylation and deuridylylation, the PII regulatory proteins (GlnB and homologs), in response to the nitrogen status of the cell that GlnD senses through the glutamine level. Under low glutamine levels, catalyzes the conversion of the PII proteins and UTP to PII-UMP and PPi, while under higher glutamine levels, GlnD hydrolyzes PII-UMP to PII and UMP (deuridylylation). Thus, controls uridylylation state and activity of the PII proteins, and plays an important role in the regulation of nitrogen fixation and metabolism.</text>
</comment>
<dbReference type="InterPro" id="IPR010043">
    <property type="entry name" value="UTase/UR"/>
</dbReference>